<feature type="non-terminal residue" evidence="1">
    <location>
        <position position="78"/>
    </location>
</feature>
<protein>
    <submittedName>
        <fullName evidence="1">ClC family H(+)/Cl(-) exchange transporter</fullName>
    </submittedName>
</protein>
<reference evidence="1" key="1">
    <citation type="submission" date="2020-01" db="EMBL/GenBank/DDBJ databases">
        <authorList>
            <person name="Richard D."/>
        </authorList>
    </citation>
    <scope>NUCLEOTIDE SEQUENCE</scope>
    <source>
        <strain evidence="1">JP541</strain>
    </source>
</reference>
<evidence type="ECO:0000313" key="1">
    <source>
        <dbReference type="EMBL" id="MBD4340698.1"/>
    </source>
</evidence>
<dbReference type="SUPFAM" id="SSF81340">
    <property type="entry name" value="Clc chloride channel"/>
    <property type="match status" value="1"/>
</dbReference>
<evidence type="ECO:0000313" key="2">
    <source>
        <dbReference type="Proteomes" id="UP000653002"/>
    </source>
</evidence>
<feature type="non-terminal residue" evidence="1">
    <location>
        <position position="1"/>
    </location>
</feature>
<comment type="caution">
    <text evidence="1">The sequence shown here is derived from an EMBL/GenBank/DDBJ whole genome shotgun (WGS) entry which is preliminary data.</text>
</comment>
<sequence>ITEMTGNMHRMLDIAVVSSIAYIIANLLGSKPIYTSLLENILNKQTELEIKESAEKVLVTYVIPYDSPVCHKKICQID</sequence>
<dbReference type="InterPro" id="IPR014743">
    <property type="entry name" value="Cl-channel_core"/>
</dbReference>
<organism evidence="1 2">
    <name type="scientific">Xanthomonas citri pv. citri</name>
    <dbReference type="NCBI Taxonomy" id="611301"/>
    <lineage>
        <taxon>Bacteria</taxon>
        <taxon>Pseudomonadati</taxon>
        <taxon>Pseudomonadota</taxon>
        <taxon>Gammaproteobacteria</taxon>
        <taxon>Lysobacterales</taxon>
        <taxon>Lysobacteraceae</taxon>
        <taxon>Xanthomonas</taxon>
    </lineage>
</organism>
<dbReference type="EMBL" id="JAABFR010002778">
    <property type="protein sequence ID" value="MBD4340698.1"/>
    <property type="molecule type" value="Genomic_DNA"/>
</dbReference>
<name>A0A8I0H9H3_XANCI</name>
<gene>
    <name evidence="1" type="ORF">GUH15_32575</name>
</gene>
<dbReference type="Proteomes" id="UP000653002">
    <property type="component" value="Unassembled WGS sequence"/>
</dbReference>
<proteinExistence type="predicted"/>
<dbReference type="Gene3D" id="1.10.3080.10">
    <property type="entry name" value="Clc chloride channel"/>
    <property type="match status" value="1"/>
</dbReference>
<accession>A0A8I0H9H3</accession>
<dbReference type="AlphaFoldDB" id="A0A8I0H9H3"/>